<organism evidence="4 5">
    <name type="scientific">Stephania cephalantha</name>
    <dbReference type="NCBI Taxonomy" id="152367"/>
    <lineage>
        <taxon>Eukaryota</taxon>
        <taxon>Viridiplantae</taxon>
        <taxon>Streptophyta</taxon>
        <taxon>Embryophyta</taxon>
        <taxon>Tracheophyta</taxon>
        <taxon>Spermatophyta</taxon>
        <taxon>Magnoliopsida</taxon>
        <taxon>Ranunculales</taxon>
        <taxon>Menispermaceae</taxon>
        <taxon>Menispermoideae</taxon>
        <taxon>Cissampelideae</taxon>
        <taxon>Stephania</taxon>
    </lineage>
</organism>
<accession>A0AAP0KW32</accession>
<dbReference type="Pfam" id="PF04677">
    <property type="entry name" value="CwfJ_C_1"/>
    <property type="match status" value="1"/>
</dbReference>
<reference evidence="4 5" key="1">
    <citation type="submission" date="2024-01" db="EMBL/GenBank/DDBJ databases">
        <title>Genome assemblies of Stephania.</title>
        <authorList>
            <person name="Yang L."/>
        </authorList>
    </citation>
    <scope>NUCLEOTIDE SEQUENCE [LARGE SCALE GENOMIC DNA]</scope>
    <source>
        <strain evidence="4">JXDWG</strain>
        <tissue evidence="4">Leaf</tissue>
    </source>
</reference>
<dbReference type="AlphaFoldDB" id="A0AAP0KW32"/>
<dbReference type="PANTHER" id="PTHR12072:SF5">
    <property type="entry name" value="CWF19-LIKE PROTEIN 2"/>
    <property type="match status" value="1"/>
</dbReference>
<dbReference type="InterPro" id="IPR006767">
    <property type="entry name" value="Cwf19-like_C_dom-2"/>
</dbReference>
<dbReference type="GO" id="GO:0000398">
    <property type="term" value="P:mRNA splicing, via spliceosome"/>
    <property type="evidence" value="ECO:0007669"/>
    <property type="project" value="TreeGrafter"/>
</dbReference>
<evidence type="ECO:0000313" key="4">
    <source>
        <dbReference type="EMBL" id="KAK9158264.1"/>
    </source>
</evidence>
<dbReference type="InterPro" id="IPR006768">
    <property type="entry name" value="Cwf19-like_C_dom-1"/>
</dbReference>
<proteinExistence type="inferred from homology"/>
<keyword evidence="5" id="KW-1185">Reference proteome</keyword>
<dbReference type="Pfam" id="PF04676">
    <property type="entry name" value="CwfJ_C_2"/>
    <property type="match status" value="1"/>
</dbReference>
<gene>
    <name evidence="4" type="ORF">Scep_004838</name>
</gene>
<protein>
    <submittedName>
        <fullName evidence="4">Uncharacterized protein</fullName>
    </submittedName>
</protein>
<dbReference type="Proteomes" id="UP001419268">
    <property type="component" value="Unassembled WGS sequence"/>
</dbReference>
<name>A0AAP0KW32_9MAGN</name>
<evidence type="ECO:0000313" key="5">
    <source>
        <dbReference type="Proteomes" id="UP001419268"/>
    </source>
</evidence>
<feature type="domain" description="Cwf19-like protein C-terminal" evidence="2">
    <location>
        <begin position="343"/>
        <end position="435"/>
    </location>
</feature>
<comment type="caution">
    <text evidence="4">The sequence shown here is derived from an EMBL/GenBank/DDBJ whole genome shotgun (WGS) entry which is preliminary data.</text>
</comment>
<evidence type="ECO:0000256" key="1">
    <source>
        <dbReference type="ARBA" id="ARBA00006795"/>
    </source>
</evidence>
<comment type="similarity">
    <text evidence="1">Belongs to the CWF19 family.</text>
</comment>
<evidence type="ECO:0000259" key="3">
    <source>
        <dbReference type="Pfam" id="PF04677"/>
    </source>
</evidence>
<dbReference type="InterPro" id="IPR040194">
    <property type="entry name" value="Cwf19-like"/>
</dbReference>
<evidence type="ECO:0000259" key="2">
    <source>
        <dbReference type="Pfam" id="PF04676"/>
    </source>
</evidence>
<feature type="domain" description="Cwf19-like C-terminal" evidence="3">
    <location>
        <begin position="280"/>
        <end position="327"/>
    </location>
</feature>
<dbReference type="EMBL" id="JBBNAG010000002">
    <property type="protein sequence ID" value="KAK9158264.1"/>
    <property type="molecule type" value="Genomic_DNA"/>
</dbReference>
<dbReference type="PANTHER" id="PTHR12072">
    <property type="entry name" value="CWF19, CELL CYCLE CONTROL PROTEIN"/>
    <property type="match status" value="1"/>
</dbReference>
<dbReference type="GO" id="GO:0071014">
    <property type="term" value="C:post-mRNA release spliceosomal complex"/>
    <property type="evidence" value="ECO:0007669"/>
    <property type="project" value="TreeGrafter"/>
</dbReference>
<sequence>MKRTSRKSEIEYFSVDSKELVSHDDKDVTRNEMGIEWMLKPKNVSIRMQSKNIDLPEDGDVEEAMKPNPKELNPYLKDNGSGYPEERGEIKVGENQLLSSSVVGDGGASWRLKALKRAQEQAAREGQKLEEIVEERWGSLGHLAVFAAFYTAPVCAHLHAIKDRKRGLKESSEATLDAEANNNKGRWEYLKDASIQKSDMKEPKIHDSLSWRKKKGQNLSVEDTSLIAAAISSLNKFVDDRSFLLKANRRMGKYTEDDEYDFDGDPVKKWRHKTGGKPDQNFKKCLIMMFRKQEEVIFLETVIGLAKQRHHCLVACIPLPKEIARQALLPLMKLKKNGASTMQKKRLINTGEKGLRGSIPKNFPYFHFEFGLKEGFVDVINDESQFNNSLGLNVIRGMLQLLDEDMHRRIRYESIDRQKPAVATFAQQWEPLDWTKQLD</sequence>